<dbReference type="Proteomes" id="UP000187203">
    <property type="component" value="Unassembled WGS sequence"/>
</dbReference>
<evidence type="ECO:0000313" key="2">
    <source>
        <dbReference type="EMBL" id="OMO69482.1"/>
    </source>
</evidence>
<protein>
    <submittedName>
        <fullName evidence="2">Retroviral aspartyl protease</fullName>
    </submittedName>
</protein>
<organism evidence="2 3">
    <name type="scientific">Corchorus olitorius</name>
    <dbReference type="NCBI Taxonomy" id="93759"/>
    <lineage>
        <taxon>Eukaryota</taxon>
        <taxon>Viridiplantae</taxon>
        <taxon>Streptophyta</taxon>
        <taxon>Embryophyta</taxon>
        <taxon>Tracheophyta</taxon>
        <taxon>Spermatophyta</taxon>
        <taxon>Magnoliopsida</taxon>
        <taxon>eudicotyledons</taxon>
        <taxon>Gunneridae</taxon>
        <taxon>Pentapetalae</taxon>
        <taxon>rosids</taxon>
        <taxon>malvids</taxon>
        <taxon>Malvales</taxon>
        <taxon>Malvaceae</taxon>
        <taxon>Grewioideae</taxon>
        <taxon>Apeibeae</taxon>
        <taxon>Corchorus</taxon>
    </lineage>
</organism>
<dbReference type="Pfam" id="PF08284">
    <property type="entry name" value="RVP_2"/>
    <property type="match status" value="1"/>
</dbReference>
<dbReference type="STRING" id="93759.A0A1R3HGQ6"/>
<dbReference type="GO" id="GO:0004190">
    <property type="term" value="F:aspartic-type endopeptidase activity"/>
    <property type="evidence" value="ECO:0007669"/>
    <property type="project" value="InterPro"/>
</dbReference>
<name>A0A1R3HGQ6_9ROSI</name>
<dbReference type="InterPro" id="IPR001969">
    <property type="entry name" value="Aspartic_peptidase_AS"/>
</dbReference>
<dbReference type="AlphaFoldDB" id="A0A1R3HGQ6"/>
<evidence type="ECO:0000313" key="3">
    <source>
        <dbReference type="Proteomes" id="UP000187203"/>
    </source>
</evidence>
<reference evidence="3" key="1">
    <citation type="submission" date="2013-09" db="EMBL/GenBank/DDBJ databases">
        <title>Corchorus olitorius genome sequencing.</title>
        <authorList>
            <person name="Alam M."/>
            <person name="Haque M.S."/>
            <person name="Islam M.S."/>
            <person name="Emdad E.M."/>
            <person name="Islam M.M."/>
            <person name="Ahmed B."/>
            <person name="Halim A."/>
            <person name="Hossen Q.M.M."/>
            <person name="Hossain M.Z."/>
            <person name="Ahmed R."/>
            <person name="Khan M.M."/>
            <person name="Islam R."/>
            <person name="Rashid M.M."/>
            <person name="Khan S.A."/>
            <person name="Rahman M.S."/>
            <person name="Alam M."/>
            <person name="Yahiya A.S."/>
            <person name="Khan M.S."/>
            <person name="Azam M.S."/>
            <person name="Haque T."/>
            <person name="Lashkar M.Z.H."/>
            <person name="Akhand A.I."/>
            <person name="Morshed G."/>
            <person name="Roy S."/>
            <person name="Uddin K.S."/>
            <person name="Rabeya T."/>
            <person name="Hossain A.S."/>
            <person name="Chowdhury A."/>
            <person name="Snigdha A.R."/>
            <person name="Mortoza M.S."/>
            <person name="Matin S.A."/>
            <person name="Hoque S.M.E."/>
            <person name="Islam M.K."/>
            <person name="Roy D.K."/>
            <person name="Haider R."/>
            <person name="Moosa M.M."/>
            <person name="Elias S.M."/>
            <person name="Hasan A.M."/>
            <person name="Jahan S."/>
            <person name="Shafiuddin M."/>
            <person name="Mahmood N."/>
            <person name="Shommy N.S."/>
        </authorList>
    </citation>
    <scope>NUCLEOTIDE SEQUENCE [LARGE SCALE GENOMIC DNA]</scope>
    <source>
        <strain evidence="3">cv. O-4</strain>
    </source>
</reference>
<dbReference type="GO" id="GO:0006508">
    <property type="term" value="P:proteolysis"/>
    <property type="evidence" value="ECO:0007669"/>
    <property type="project" value="UniProtKB-KW"/>
</dbReference>
<dbReference type="EMBL" id="AWUE01020206">
    <property type="protein sequence ID" value="OMO69482.1"/>
    <property type="molecule type" value="Genomic_DNA"/>
</dbReference>
<gene>
    <name evidence="2" type="ORF">COLO4_29045</name>
</gene>
<feature type="region of interest" description="Disordered" evidence="1">
    <location>
        <begin position="1"/>
        <end position="20"/>
    </location>
</feature>
<sequence>MALFTSSFQPPPPPPAETKPSDFQVSLYALHGLGSHSCLKLTGVIKAHAFTVLIDSGSTHNLVQPRVVQHLGLPIELAPPLSSRVGNGAILQCPGMVSGLKMDLQGVVFQLDLFLLDIHGADVVLGIQWLSQLGPILVDFSLLLMSFSLNGQWITLQGQPNSTPKDATIRHITHLAQSKVLHRLSCFPWCLDTLLLKPIPNNQ</sequence>
<dbReference type="Gene3D" id="2.40.70.10">
    <property type="entry name" value="Acid Proteases"/>
    <property type="match status" value="1"/>
</dbReference>
<accession>A0A1R3HGQ6</accession>
<keyword evidence="3" id="KW-1185">Reference proteome</keyword>
<keyword evidence="2" id="KW-0378">Hydrolase</keyword>
<comment type="caution">
    <text evidence="2">The sequence shown here is derived from an EMBL/GenBank/DDBJ whole genome shotgun (WGS) entry which is preliminary data.</text>
</comment>
<dbReference type="InterPro" id="IPR021109">
    <property type="entry name" value="Peptidase_aspartic_dom_sf"/>
</dbReference>
<dbReference type="CDD" id="cd00303">
    <property type="entry name" value="retropepsin_like"/>
    <property type="match status" value="1"/>
</dbReference>
<keyword evidence="2" id="KW-0645">Protease</keyword>
<dbReference type="OrthoDB" id="999913at2759"/>
<dbReference type="PROSITE" id="PS00141">
    <property type="entry name" value="ASP_PROTEASE"/>
    <property type="match status" value="1"/>
</dbReference>
<dbReference type="SUPFAM" id="SSF50630">
    <property type="entry name" value="Acid proteases"/>
    <property type="match status" value="1"/>
</dbReference>
<proteinExistence type="predicted"/>
<evidence type="ECO:0000256" key="1">
    <source>
        <dbReference type="SAM" id="MobiDB-lite"/>
    </source>
</evidence>